<accession>A0A4Y2JWP0</accession>
<dbReference type="Proteomes" id="UP000499080">
    <property type="component" value="Unassembled WGS sequence"/>
</dbReference>
<sequence>MVLTSQQVCVFSLSPTLKNYVTPEEQYVSFKFLFRLKKSSAQAYVMLHEAYEESVLPHSTARRWFKMFKEGRQSISKEGGRSVSVTALTKVNINTAAVIVREESGITLRDL</sequence>
<evidence type="ECO:0000313" key="3">
    <source>
        <dbReference type="Proteomes" id="UP000499080"/>
    </source>
</evidence>
<evidence type="ECO:0000259" key="1">
    <source>
        <dbReference type="Pfam" id="PF17906"/>
    </source>
</evidence>
<keyword evidence="3" id="KW-1185">Reference proteome</keyword>
<organism evidence="2 3">
    <name type="scientific">Araneus ventricosus</name>
    <name type="common">Orbweaver spider</name>
    <name type="synonym">Epeira ventricosa</name>
    <dbReference type="NCBI Taxonomy" id="182803"/>
    <lineage>
        <taxon>Eukaryota</taxon>
        <taxon>Metazoa</taxon>
        <taxon>Ecdysozoa</taxon>
        <taxon>Arthropoda</taxon>
        <taxon>Chelicerata</taxon>
        <taxon>Arachnida</taxon>
        <taxon>Araneae</taxon>
        <taxon>Araneomorphae</taxon>
        <taxon>Entelegynae</taxon>
        <taxon>Araneoidea</taxon>
        <taxon>Araneidae</taxon>
        <taxon>Araneus</taxon>
    </lineage>
</organism>
<name>A0A4Y2JWP0_ARAVE</name>
<dbReference type="PANTHER" id="PTHR46060">
    <property type="entry name" value="MARINER MOS1 TRANSPOSASE-LIKE PROTEIN"/>
    <property type="match status" value="1"/>
</dbReference>
<comment type="caution">
    <text evidence="2">The sequence shown here is derived from an EMBL/GenBank/DDBJ whole genome shotgun (WGS) entry which is preliminary data.</text>
</comment>
<reference evidence="2 3" key="1">
    <citation type="journal article" date="2019" name="Sci. Rep.">
        <title>Orb-weaving spider Araneus ventricosus genome elucidates the spidroin gene catalogue.</title>
        <authorList>
            <person name="Kono N."/>
            <person name="Nakamura H."/>
            <person name="Ohtoshi R."/>
            <person name="Moran D.A.P."/>
            <person name="Shinohara A."/>
            <person name="Yoshida Y."/>
            <person name="Fujiwara M."/>
            <person name="Mori M."/>
            <person name="Tomita M."/>
            <person name="Arakawa K."/>
        </authorList>
    </citation>
    <scope>NUCLEOTIDE SEQUENCE [LARGE SCALE GENOMIC DNA]</scope>
</reference>
<dbReference type="AlphaFoldDB" id="A0A4Y2JWP0"/>
<dbReference type="PANTHER" id="PTHR46060:SF1">
    <property type="entry name" value="MARINER MOS1 TRANSPOSASE-LIKE PROTEIN"/>
    <property type="match status" value="1"/>
</dbReference>
<feature type="domain" description="Mos1 transposase HTH" evidence="1">
    <location>
        <begin position="32"/>
        <end position="71"/>
    </location>
</feature>
<dbReference type="InterPro" id="IPR052709">
    <property type="entry name" value="Transposase-MT_Hybrid"/>
</dbReference>
<dbReference type="InterPro" id="IPR041426">
    <property type="entry name" value="Mos1_HTH"/>
</dbReference>
<dbReference type="EMBL" id="BGPR01003894">
    <property type="protein sequence ID" value="GBM93646.1"/>
    <property type="molecule type" value="Genomic_DNA"/>
</dbReference>
<dbReference type="OrthoDB" id="6429307at2759"/>
<evidence type="ECO:0000313" key="2">
    <source>
        <dbReference type="EMBL" id="GBM93646.1"/>
    </source>
</evidence>
<dbReference type="Gene3D" id="1.10.10.1450">
    <property type="match status" value="1"/>
</dbReference>
<protein>
    <recommendedName>
        <fullName evidence="1">Mos1 transposase HTH domain-containing protein</fullName>
    </recommendedName>
</protein>
<proteinExistence type="predicted"/>
<dbReference type="Pfam" id="PF17906">
    <property type="entry name" value="HTH_48"/>
    <property type="match status" value="1"/>
</dbReference>
<gene>
    <name evidence="2" type="ORF">AVEN_191661_1</name>
</gene>